<reference evidence="2 3" key="1">
    <citation type="submission" date="2019-07" db="EMBL/GenBank/DDBJ databases">
        <title>Whole genome shotgun sequence of Sporosarcina luteola NBRC 105378.</title>
        <authorList>
            <person name="Hosoyama A."/>
            <person name="Uohara A."/>
            <person name="Ohji S."/>
            <person name="Ichikawa N."/>
        </authorList>
    </citation>
    <scope>NUCLEOTIDE SEQUENCE [LARGE SCALE GENOMIC DNA]</scope>
    <source>
        <strain evidence="2 3">NBRC 105378</strain>
    </source>
</reference>
<keyword evidence="1" id="KW-0472">Membrane</keyword>
<dbReference type="AlphaFoldDB" id="A0A511Z9P4"/>
<accession>A0A511Z9P4</accession>
<feature type="transmembrane region" description="Helical" evidence="1">
    <location>
        <begin position="12"/>
        <end position="40"/>
    </location>
</feature>
<proteinExistence type="predicted"/>
<keyword evidence="1" id="KW-1133">Transmembrane helix</keyword>
<evidence type="ECO:0000313" key="2">
    <source>
        <dbReference type="EMBL" id="GEN84151.1"/>
    </source>
</evidence>
<dbReference type="RefSeq" id="WP_147058747.1">
    <property type="nucleotide sequence ID" value="NZ_BJYL01000033.1"/>
</dbReference>
<keyword evidence="1" id="KW-0812">Transmembrane</keyword>
<name>A0A511Z9P4_9BACL</name>
<feature type="transmembrane region" description="Helical" evidence="1">
    <location>
        <begin position="60"/>
        <end position="86"/>
    </location>
</feature>
<dbReference type="Proteomes" id="UP000321901">
    <property type="component" value="Unassembled WGS sequence"/>
</dbReference>
<evidence type="ECO:0000256" key="1">
    <source>
        <dbReference type="SAM" id="Phobius"/>
    </source>
</evidence>
<sequence length="182" mass="20690">MKKLFIKQSLMGYALKIAGLVVMAWGVIQGIFSLVMMVQMGGQMVNEWGEIQYTSGMTGAALFAFVGIVATHFLYGLLVIGFGEVIDLLQKIYFRLNPEAEQEWVKEQEEQQTITYPDGDAPFWVRSDLKPFYEKKGLAIKSIEKTKDSYVFKVNLEDRSDYVAMGNEGPRILSEEEAEKYM</sequence>
<organism evidence="2 3">
    <name type="scientific">Sporosarcina luteola</name>
    <dbReference type="NCBI Taxonomy" id="582850"/>
    <lineage>
        <taxon>Bacteria</taxon>
        <taxon>Bacillati</taxon>
        <taxon>Bacillota</taxon>
        <taxon>Bacilli</taxon>
        <taxon>Bacillales</taxon>
        <taxon>Caryophanaceae</taxon>
        <taxon>Sporosarcina</taxon>
    </lineage>
</organism>
<dbReference type="EMBL" id="BJYL01000033">
    <property type="protein sequence ID" value="GEN84151.1"/>
    <property type="molecule type" value="Genomic_DNA"/>
</dbReference>
<keyword evidence="3" id="KW-1185">Reference proteome</keyword>
<evidence type="ECO:0000313" key="3">
    <source>
        <dbReference type="Proteomes" id="UP000321901"/>
    </source>
</evidence>
<dbReference type="OrthoDB" id="2877480at2"/>
<protein>
    <submittedName>
        <fullName evidence="2">Uncharacterized protein</fullName>
    </submittedName>
</protein>
<gene>
    <name evidence="2" type="ORF">SLU01_24630</name>
</gene>
<comment type="caution">
    <text evidence="2">The sequence shown here is derived from an EMBL/GenBank/DDBJ whole genome shotgun (WGS) entry which is preliminary data.</text>
</comment>